<dbReference type="OrthoDB" id="428318at2759"/>
<evidence type="ECO:0000256" key="5">
    <source>
        <dbReference type="ARBA" id="ARBA00023125"/>
    </source>
</evidence>
<dbReference type="GO" id="GO:0005634">
    <property type="term" value="C:nucleus"/>
    <property type="evidence" value="ECO:0007669"/>
    <property type="project" value="UniProtKB-SubCell"/>
</dbReference>
<comment type="caution">
    <text evidence="9">The sequence shown here is derived from an EMBL/GenBank/DDBJ whole genome shotgun (WGS) entry which is preliminary data.</text>
</comment>
<evidence type="ECO:0000256" key="7">
    <source>
        <dbReference type="ARBA" id="ARBA00023269"/>
    </source>
</evidence>
<dbReference type="GO" id="GO:0000786">
    <property type="term" value="C:nucleosome"/>
    <property type="evidence" value="ECO:0007669"/>
    <property type="project" value="UniProtKB-KW"/>
</dbReference>
<dbReference type="FunFam" id="1.10.20.10:FF:000085">
    <property type="entry name" value="Histone H3.2"/>
    <property type="match status" value="1"/>
</dbReference>
<evidence type="ECO:0000313" key="9">
    <source>
        <dbReference type="EMBL" id="TNV84274.1"/>
    </source>
</evidence>
<sequence length="159" mass="18255">MRGRRFRPGTVALREIKKYQKMTRLMIPKAPFQAVVREVTEGLAPGLRMQATAVLALQEAAESYLHGLFEDANLCALHAGRVTLMLKDLQLARRLRTISDPGTNKDPNNAYKETRMEIQRQEPNATVEMMDVQRYAAQRERGVEMVRGIRHPLREKNKQ</sequence>
<evidence type="ECO:0000259" key="8">
    <source>
        <dbReference type="Pfam" id="PF00125"/>
    </source>
</evidence>
<proteinExistence type="inferred from homology"/>
<protein>
    <recommendedName>
        <fullName evidence="8">Core Histone H2A/H2B/H3 domain-containing protein</fullName>
    </recommendedName>
</protein>
<dbReference type="Pfam" id="PF00125">
    <property type="entry name" value="Histone"/>
    <property type="match status" value="1"/>
</dbReference>
<comment type="similarity">
    <text evidence="3">Belongs to the histone H3 family.</text>
</comment>
<keyword evidence="10" id="KW-1185">Reference proteome</keyword>
<organism evidence="9 10">
    <name type="scientific">Halteria grandinella</name>
    <dbReference type="NCBI Taxonomy" id="5974"/>
    <lineage>
        <taxon>Eukaryota</taxon>
        <taxon>Sar</taxon>
        <taxon>Alveolata</taxon>
        <taxon>Ciliophora</taxon>
        <taxon>Intramacronucleata</taxon>
        <taxon>Spirotrichea</taxon>
        <taxon>Stichotrichia</taxon>
        <taxon>Sporadotrichida</taxon>
        <taxon>Halteriidae</taxon>
        <taxon>Halteria</taxon>
    </lineage>
</organism>
<evidence type="ECO:0000313" key="10">
    <source>
        <dbReference type="Proteomes" id="UP000785679"/>
    </source>
</evidence>
<dbReference type="GO" id="GO:0046982">
    <property type="term" value="F:protein heterodimerization activity"/>
    <property type="evidence" value="ECO:0007669"/>
    <property type="project" value="InterPro"/>
</dbReference>
<reference evidence="9" key="1">
    <citation type="submission" date="2019-06" db="EMBL/GenBank/DDBJ databases">
        <authorList>
            <person name="Zheng W."/>
        </authorList>
    </citation>
    <scope>NUCLEOTIDE SEQUENCE</scope>
    <source>
        <strain evidence="9">QDHG01</strain>
    </source>
</reference>
<dbReference type="Proteomes" id="UP000785679">
    <property type="component" value="Unassembled WGS sequence"/>
</dbReference>
<accession>A0A8J8T6L6</accession>
<dbReference type="GO" id="GO:0030527">
    <property type="term" value="F:structural constituent of chromatin"/>
    <property type="evidence" value="ECO:0007669"/>
    <property type="project" value="InterPro"/>
</dbReference>
<keyword evidence="5" id="KW-0238">DNA-binding</keyword>
<keyword evidence="6" id="KW-0539">Nucleus</keyword>
<comment type="subcellular location">
    <subcellularLocation>
        <location evidence="2">Chromosome</location>
    </subcellularLocation>
    <subcellularLocation>
        <location evidence="1">Nucleus</location>
    </subcellularLocation>
</comment>
<evidence type="ECO:0000256" key="3">
    <source>
        <dbReference type="ARBA" id="ARBA00010343"/>
    </source>
</evidence>
<evidence type="ECO:0000256" key="6">
    <source>
        <dbReference type="ARBA" id="ARBA00023242"/>
    </source>
</evidence>
<evidence type="ECO:0000256" key="4">
    <source>
        <dbReference type="ARBA" id="ARBA00022454"/>
    </source>
</evidence>
<keyword evidence="7" id="KW-0544">Nucleosome core</keyword>
<evidence type="ECO:0000256" key="2">
    <source>
        <dbReference type="ARBA" id="ARBA00004286"/>
    </source>
</evidence>
<dbReference type="PANTHER" id="PTHR11426">
    <property type="entry name" value="HISTONE H3"/>
    <property type="match status" value="1"/>
</dbReference>
<dbReference type="InterPro" id="IPR007125">
    <property type="entry name" value="H2A/H2B/H3"/>
</dbReference>
<dbReference type="PRINTS" id="PR00622">
    <property type="entry name" value="HISTONEH3"/>
</dbReference>
<name>A0A8J8T6L6_HALGN</name>
<dbReference type="SUPFAM" id="SSF47113">
    <property type="entry name" value="Histone-fold"/>
    <property type="match status" value="1"/>
</dbReference>
<dbReference type="GO" id="GO:0003677">
    <property type="term" value="F:DNA binding"/>
    <property type="evidence" value="ECO:0007669"/>
    <property type="project" value="UniProtKB-KW"/>
</dbReference>
<evidence type="ECO:0000256" key="1">
    <source>
        <dbReference type="ARBA" id="ARBA00004123"/>
    </source>
</evidence>
<dbReference type="Gene3D" id="1.10.20.10">
    <property type="entry name" value="Histone, subunit A"/>
    <property type="match status" value="1"/>
</dbReference>
<dbReference type="InterPro" id="IPR009072">
    <property type="entry name" value="Histone-fold"/>
</dbReference>
<feature type="domain" description="Core Histone H2A/H2B/H3" evidence="8">
    <location>
        <begin position="8"/>
        <end position="95"/>
    </location>
</feature>
<keyword evidence="4" id="KW-0158">Chromosome</keyword>
<dbReference type="CDD" id="cd22911">
    <property type="entry name" value="HFD_H3"/>
    <property type="match status" value="1"/>
</dbReference>
<dbReference type="EMBL" id="RRYP01002944">
    <property type="protein sequence ID" value="TNV84274.1"/>
    <property type="molecule type" value="Genomic_DNA"/>
</dbReference>
<dbReference type="AlphaFoldDB" id="A0A8J8T6L6"/>
<dbReference type="InterPro" id="IPR000164">
    <property type="entry name" value="Histone_H3/CENP-A"/>
</dbReference>
<dbReference type="SMART" id="SM00428">
    <property type="entry name" value="H3"/>
    <property type="match status" value="1"/>
</dbReference>
<gene>
    <name evidence="9" type="ORF">FGO68_gene4273</name>
</gene>